<name>A0A2T2NZP1_CORCC</name>
<feature type="transmembrane region" description="Helical" evidence="7">
    <location>
        <begin position="177"/>
        <end position="199"/>
    </location>
</feature>
<feature type="transmembrane region" description="Helical" evidence="7">
    <location>
        <begin position="211"/>
        <end position="232"/>
    </location>
</feature>
<evidence type="ECO:0000256" key="4">
    <source>
        <dbReference type="ARBA" id="ARBA00023136"/>
    </source>
</evidence>
<comment type="similarity">
    <text evidence="5">Belongs to the SAT4 family.</text>
</comment>
<reference evidence="9 10" key="1">
    <citation type="journal article" date="2018" name="Front. Microbiol.">
        <title>Genome-Wide Analysis of Corynespora cassiicola Leaf Fall Disease Putative Effectors.</title>
        <authorList>
            <person name="Lopez D."/>
            <person name="Ribeiro S."/>
            <person name="Label P."/>
            <person name="Fumanal B."/>
            <person name="Venisse J.S."/>
            <person name="Kohler A."/>
            <person name="de Oliveira R.R."/>
            <person name="Labutti K."/>
            <person name="Lipzen A."/>
            <person name="Lail K."/>
            <person name="Bauer D."/>
            <person name="Ohm R.A."/>
            <person name="Barry K.W."/>
            <person name="Spatafora J."/>
            <person name="Grigoriev I.V."/>
            <person name="Martin F.M."/>
            <person name="Pujade-Renaud V."/>
        </authorList>
    </citation>
    <scope>NUCLEOTIDE SEQUENCE [LARGE SCALE GENOMIC DNA]</scope>
    <source>
        <strain evidence="9 10">Philippines</strain>
    </source>
</reference>
<feature type="transmembrane region" description="Helical" evidence="7">
    <location>
        <begin position="129"/>
        <end position="157"/>
    </location>
</feature>
<dbReference type="Proteomes" id="UP000240883">
    <property type="component" value="Unassembled WGS sequence"/>
</dbReference>
<dbReference type="InterPro" id="IPR049326">
    <property type="entry name" value="Rhodopsin_dom_fungi"/>
</dbReference>
<evidence type="ECO:0000256" key="3">
    <source>
        <dbReference type="ARBA" id="ARBA00022989"/>
    </source>
</evidence>
<comment type="subcellular location">
    <subcellularLocation>
        <location evidence="1">Membrane</location>
        <topology evidence="1">Multi-pass membrane protein</topology>
    </subcellularLocation>
</comment>
<feature type="region of interest" description="Disordered" evidence="6">
    <location>
        <begin position="305"/>
        <end position="356"/>
    </location>
</feature>
<feature type="compositionally biased region" description="Basic and acidic residues" evidence="6">
    <location>
        <begin position="344"/>
        <end position="353"/>
    </location>
</feature>
<evidence type="ECO:0000313" key="9">
    <source>
        <dbReference type="EMBL" id="PSN70558.1"/>
    </source>
</evidence>
<dbReference type="PANTHER" id="PTHR33048">
    <property type="entry name" value="PTH11-LIKE INTEGRAL MEMBRANE PROTEIN (AFU_ORTHOLOGUE AFUA_5G11245)"/>
    <property type="match status" value="1"/>
</dbReference>
<feature type="domain" description="Rhodopsin" evidence="8">
    <location>
        <begin position="36"/>
        <end position="276"/>
    </location>
</feature>
<dbReference type="EMBL" id="KZ678132">
    <property type="protein sequence ID" value="PSN70558.1"/>
    <property type="molecule type" value="Genomic_DNA"/>
</dbReference>
<feature type="transmembrane region" description="Helical" evidence="7">
    <location>
        <begin position="20"/>
        <end position="39"/>
    </location>
</feature>
<evidence type="ECO:0000259" key="8">
    <source>
        <dbReference type="Pfam" id="PF20684"/>
    </source>
</evidence>
<gene>
    <name evidence="9" type="ORF">BS50DRAFT_599104</name>
</gene>
<evidence type="ECO:0000256" key="5">
    <source>
        <dbReference type="ARBA" id="ARBA00038359"/>
    </source>
</evidence>
<organism evidence="9 10">
    <name type="scientific">Corynespora cassiicola Philippines</name>
    <dbReference type="NCBI Taxonomy" id="1448308"/>
    <lineage>
        <taxon>Eukaryota</taxon>
        <taxon>Fungi</taxon>
        <taxon>Dikarya</taxon>
        <taxon>Ascomycota</taxon>
        <taxon>Pezizomycotina</taxon>
        <taxon>Dothideomycetes</taxon>
        <taxon>Pleosporomycetidae</taxon>
        <taxon>Pleosporales</taxon>
        <taxon>Corynesporascaceae</taxon>
        <taxon>Corynespora</taxon>
    </lineage>
</organism>
<evidence type="ECO:0000256" key="6">
    <source>
        <dbReference type="SAM" id="MobiDB-lite"/>
    </source>
</evidence>
<feature type="transmembrane region" description="Helical" evidence="7">
    <location>
        <begin position="51"/>
        <end position="74"/>
    </location>
</feature>
<feature type="transmembrane region" description="Helical" evidence="7">
    <location>
        <begin position="103"/>
        <end position="122"/>
    </location>
</feature>
<dbReference type="InterPro" id="IPR052337">
    <property type="entry name" value="SAT4-like"/>
</dbReference>
<keyword evidence="2 7" id="KW-0812">Transmembrane</keyword>
<dbReference type="Pfam" id="PF20684">
    <property type="entry name" value="Fung_rhodopsin"/>
    <property type="match status" value="1"/>
</dbReference>
<keyword evidence="3 7" id="KW-1133">Transmembrane helix</keyword>
<accession>A0A2T2NZP1</accession>
<dbReference type="STRING" id="1448308.A0A2T2NZP1"/>
<evidence type="ECO:0000256" key="7">
    <source>
        <dbReference type="SAM" id="Phobius"/>
    </source>
</evidence>
<sequence length="389" mass="42976">MAGSPNPEESIKAYRMRLDGVAFSTYILIMILVPLKVWCRKRAGGWSNVRWDDAFSVLALAIANGFFYTCIIGMRKQLGLHAAGIAPADIIDFLRNVFIAQMLYVWAISTIKFSVLAFYWRLFSVNARIAIYIGMFLSVGWLITLNFLVIFACLPVHASWDITIPDDAKTCIALRSIYIGGSIPNVFTDLVLVLMPIPYVWRLNAPLPQRILLAGMFALGTFIAVVSAVRLAVFLRIPIATAGDVTYNFREIIVWSIVEINIGLTCACLPSLKPALAFLGLNSIFSSNGSRGASERDDVKFMSWRSKSGESKGSRPRKKGATGGLFSTLGGTKMDSEEDGFTMVDKREREEANKGNLEIELQSRVSDGGAGISVQRDWSVVVDERPHAR</sequence>
<dbReference type="AlphaFoldDB" id="A0A2T2NZP1"/>
<keyword evidence="4 7" id="KW-0472">Membrane</keyword>
<proteinExistence type="inferred from homology"/>
<evidence type="ECO:0000256" key="1">
    <source>
        <dbReference type="ARBA" id="ARBA00004141"/>
    </source>
</evidence>
<evidence type="ECO:0000256" key="2">
    <source>
        <dbReference type="ARBA" id="ARBA00022692"/>
    </source>
</evidence>
<evidence type="ECO:0000313" key="10">
    <source>
        <dbReference type="Proteomes" id="UP000240883"/>
    </source>
</evidence>
<dbReference type="GO" id="GO:0016020">
    <property type="term" value="C:membrane"/>
    <property type="evidence" value="ECO:0007669"/>
    <property type="project" value="UniProtKB-SubCell"/>
</dbReference>
<keyword evidence="10" id="KW-1185">Reference proteome</keyword>
<dbReference type="PANTHER" id="PTHR33048:SF47">
    <property type="entry name" value="INTEGRAL MEMBRANE PROTEIN-RELATED"/>
    <property type="match status" value="1"/>
</dbReference>
<protein>
    <recommendedName>
        <fullName evidence="8">Rhodopsin domain-containing protein</fullName>
    </recommendedName>
</protein>
<dbReference type="OrthoDB" id="5417844at2759"/>